<evidence type="ECO:0000259" key="5">
    <source>
        <dbReference type="Pfam" id="PF01826"/>
    </source>
</evidence>
<feature type="domain" description="TIL" evidence="5">
    <location>
        <begin position="569"/>
        <end position="629"/>
    </location>
</feature>
<evidence type="ECO:0000313" key="7">
    <source>
        <dbReference type="Proteomes" id="UP001153292"/>
    </source>
</evidence>
<feature type="domain" description="TIL" evidence="5">
    <location>
        <begin position="312"/>
        <end position="369"/>
    </location>
</feature>
<dbReference type="PANTHER" id="PTHR23259:SF70">
    <property type="entry name" value="ACCESSORY GLAND PROTEIN ACP62F-RELATED"/>
    <property type="match status" value="1"/>
</dbReference>
<feature type="compositionally biased region" description="Acidic residues" evidence="3">
    <location>
        <begin position="27"/>
        <end position="44"/>
    </location>
</feature>
<dbReference type="Pfam" id="PF01826">
    <property type="entry name" value="TIL"/>
    <property type="match status" value="10"/>
</dbReference>
<feature type="chain" id="PRO_5045983339" description="TIL domain-containing protein" evidence="4">
    <location>
        <begin position="23"/>
        <end position="772"/>
    </location>
</feature>
<dbReference type="Proteomes" id="UP001153292">
    <property type="component" value="Chromosome 9"/>
</dbReference>
<name>A0ABN8LEU2_CHISP</name>
<keyword evidence="2" id="KW-1015">Disulfide bond</keyword>
<evidence type="ECO:0000256" key="4">
    <source>
        <dbReference type="SAM" id="SignalP"/>
    </source>
</evidence>
<feature type="domain" description="TIL" evidence="5">
    <location>
        <begin position="503"/>
        <end position="564"/>
    </location>
</feature>
<dbReference type="InterPro" id="IPR002919">
    <property type="entry name" value="TIL_dom"/>
</dbReference>
<dbReference type="PANTHER" id="PTHR23259">
    <property type="entry name" value="RIDDLE"/>
    <property type="match status" value="1"/>
</dbReference>
<evidence type="ECO:0000256" key="3">
    <source>
        <dbReference type="SAM" id="MobiDB-lite"/>
    </source>
</evidence>
<feature type="domain" description="TIL" evidence="5">
    <location>
        <begin position="123"/>
        <end position="183"/>
    </location>
</feature>
<feature type="domain" description="TIL" evidence="5">
    <location>
        <begin position="699"/>
        <end position="759"/>
    </location>
</feature>
<dbReference type="InterPro" id="IPR051368">
    <property type="entry name" value="SerProtInhib-TIL_Domain"/>
</dbReference>
<accession>A0ABN8LEU2</accession>
<feature type="domain" description="TIL" evidence="5">
    <location>
        <begin position="57"/>
        <end position="118"/>
    </location>
</feature>
<reference evidence="6" key="1">
    <citation type="submission" date="2021-12" db="EMBL/GenBank/DDBJ databases">
        <authorList>
            <person name="King R."/>
        </authorList>
    </citation>
    <scope>NUCLEOTIDE SEQUENCE</scope>
</reference>
<proteinExistence type="predicted"/>
<keyword evidence="7" id="KW-1185">Reference proteome</keyword>
<dbReference type="EMBL" id="OU963902">
    <property type="protein sequence ID" value="CAH2992093.1"/>
    <property type="molecule type" value="Genomic_DNA"/>
</dbReference>
<feature type="signal peptide" evidence="4">
    <location>
        <begin position="1"/>
        <end position="22"/>
    </location>
</feature>
<feature type="domain" description="TIL" evidence="5">
    <location>
        <begin position="373"/>
        <end position="434"/>
    </location>
</feature>
<feature type="domain" description="TIL" evidence="5">
    <location>
        <begin position="633"/>
        <end position="694"/>
    </location>
</feature>
<feature type="domain" description="TIL" evidence="5">
    <location>
        <begin position="439"/>
        <end position="499"/>
    </location>
</feature>
<dbReference type="InterPro" id="IPR036084">
    <property type="entry name" value="Ser_inhib-like_sf"/>
</dbReference>
<keyword evidence="1" id="KW-0646">Protease inhibitor</keyword>
<dbReference type="Gene3D" id="2.10.25.10">
    <property type="entry name" value="Laminin"/>
    <property type="match status" value="10"/>
</dbReference>
<evidence type="ECO:0000256" key="2">
    <source>
        <dbReference type="ARBA" id="ARBA00023157"/>
    </source>
</evidence>
<evidence type="ECO:0000313" key="6">
    <source>
        <dbReference type="EMBL" id="CAH2992093.1"/>
    </source>
</evidence>
<evidence type="ECO:0000256" key="1">
    <source>
        <dbReference type="ARBA" id="ARBA00022690"/>
    </source>
</evidence>
<feature type="domain" description="TIL" evidence="5">
    <location>
        <begin position="187"/>
        <end position="247"/>
    </location>
</feature>
<feature type="region of interest" description="Disordered" evidence="3">
    <location>
        <begin position="27"/>
        <end position="47"/>
    </location>
</feature>
<dbReference type="SUPFAM" id="SSF57567">
    <property type="entry name" value="Serine protease inhibitors"/>
    <property type="match status" value="10"/>
</dbReference>
<protein>
    <recommendedName>
        <fullName evidence="5">TIL domain-containing protein</fullName>
    </recommendedName>
</protein>
<sequence>MLKFDFIAIILIVSLLVFTTVAETYDDVDDSSSNESSTDEEDSSEPNCVCNTTQPICPQNEVYSNCSNGLCQLKLCTQYGSPKPYCLRFNVSNCKGGCICQNKYLRNPQGVCVPQEQCPKYLCKDNEVYSNCTNGGCDARNCSQLGSPVPCVKLDPADCIRGCVCVKGFLRSKNGTCIPSENCPIVCKTNEVYSNCTNGGCQAKRCSQLGYQIPCVDYNSASCIKGCACIDDYVRNDKGVCIPIDQCPSCGGDVNAMRGCGNCGRHCSNYKIKKPRCPRIPCYINDCKCKPAYVYDDNIQKCVLPKDCTPECGIFEIYSNCSRIGCQPKKCSEVGLPIPCDPKTCVKGCICIQDYLRADNGTCIPANQCPPRCGQNEVYSNCSNGVCRLKFCTQYGNPLPFCPRFNISNCKGGCICKNRYLRNPEGLCVPQEQCPKYLCSKNEEYSTCTNGGCDARNCSQLGSPVPCVKLDPANCKKGCVCVKGYLRADNGTCIPSDKCPPKCGRNEVYSNCSNGMCRFKFCTQYGNPLPFCPRFNISNCKGGCICKNKYLRNPEGLCVPQEQCPKYLCSKNEEYSTCTNGGCDARNCSQLGSPVPCVKLDPANCKKGCLCVKGYLRADNGTCIPSDKCPPKCGRNEVYSNCSNGICRLKFCTQYGSPLPFCPRFNMSNCKGGCICKNKYLRNPQGVCVPQEQCPIYLCTGKEVYSTCTNGGCEARNCSQLGSPVPCVKLDPASCKRGCVCVEGYLRADNGTCIPKAKCPSGKNNNPCRTED</sequence>
<dbReference type="CDD" id="cd19941">
    <property type="entry name" value="TIL"/>
    <property type="match status" value="9"/>
</dbReference>
<gene>
    <name evidence="6" type="ORF">CHILSU_LOCUS11075</name>
</gene>
<keyword evidence="4" id="KW-0732">Signal</keyword>
<organism evidence="6 7">
    <name type="scientific">Chilo suppressalis</name>
    <name type="common">Asiatic rice borer moth</name>
    <dbReference type="NCBI Taxonomy" id="168631"/>
    <lineage>
        <taxon>Eukaryota</taxon>
        <taxon>Metazoa</taxon>
        <taxon>Ecdysozoa</taxon>
        <taxon>Arthropoda</taxon>
        <taxon>Hexapoda</taxon>
        <taxon>Insecta</taxon>
        <taxon>Pterygota</taxon>
        <taxon>Neoptera</taxon>
        <taxon>Endopterygota</taxon>
        <taxon>Lepidoptera</taxon>
        <taxon>Glossata</taxon>
        <taxon>Ditrysia</taxon>
        <taxon>Pyraloidea</taxon>
        <taxon>Crambidae</taxon>
        <taxon>Crambinae</taxon>
        <taxon>Chilo</taxon>
    </lineage>
</organism>